<feature type="compositionally biased region" description="Basic and acidic residues" evidence="1">
    <location>
        <begin position="82"/>
        <end position="95"/>
    </location>
</feature>
<evidence type="ECO:0000313" key="3">
    <source>
        <dbReference type="Proteomes" id="UP001482620"/>
    </source>
</evidence>
<feature type="region of interest" description="Disordered" evidence="1">
    <location>
        <begin position="64"/>
        <end position="99"/>
    </location>
</feature>
<protein>
    <submittedName>
        <fullName evidence="2">Uncharacterized protein</fullName>
    </submittedName>
</protein>
<dbReference type="EMBL" id="JAHRIQ010017538">
    <property type="protein sequence ID" value="MEQ2227072.1"/>
    <property type="molecule type" value="Genomic_DNA"/>
</dbReference>
<keyword evidence="3" id="KW-1185">Reference proteome</keyword>
<reference evidence="2 3" key="1">
    <citation type="submission" date="2021-06" db="EMBL/GenBank/DDBJ databases">
        <authorList>
            <person name="Palmer J.M."/>
        </authorList>
    </citation>
    <scope>NUCLEOTIDE SEQUENCE [LARGE SCALE GENOMIC DNA]</scope>
    <source>
        <strain evidence="3">if_2019</strain>
        <tissue evidence="2">Muscle</tissue>
    </source>
</reference>
<gene>
    <name evidence="2" type="ORF">ILYODFUR_033941</name>
</gene>
<organism evidence="2 3">
    <name type="scientific">Ilyodon furcidens</name>
    <name type="common">goldbreast splitfin</name>
    <dbReference type="NCBI Taxonomy" id="33524"/>
    <lineage>
        <taxon>Eukaryota</taxon>
        <taxon>Metazoa</taxon>
        <taxon>Chordata</taxon>
        <taxon>Craniata</taxon>
        <taxon>Vertebrata</taxon>
        <taxon>Euteleostomi</taxon>
        <taxon>Actinopterygii</taxon>
        <taxon>Neopterygii</taxon>
        <taxon>Teleostei</taxon>
        <taxon>Neoteleostei</taxon>
        <taxon>Acanthomorphata</taxon>
        <taxon>Ovalentaria</taxon>
        <taxon>Atherinomorphae</taxon>
        <taxon>Cyprinodontiformes</taxon>
        <taxon>Goodeidae</taxon>
        <taxon>Ilyodon</taxon>
    </lineage>
</organism>
<accession>A0ABV0T2G4</accession>
<feature type="region of interest" description="Disordered" evidence="1">
    <location>
        <begin position="1"/>
        <end position="50"/>
    </location>
</feature>
<feature type="compositionally biased region" description="Basic residues" evidence="1">
    <location>
        <begin position="11"/>
        <end position="29"/>
    </location>
</feature>
<feature type="non-terminal residue" evidence="2">
    <location>
        <position position="1"/>
    </location>
</feature>
<evidence type="ECO:0000256" key="1">
    <source>
        <dbReference type="SAM" id="MobiDB-lite"/>
    </source>
</evidence>
<comment type="caution">
    <text evidence="2">The sequence shown here is derived from an EMBL/GenBank/DDBJ whole genome shotgun (WGS) entry which is preliminary data.</text>
</comment>
<proteinExistence type="predicted"/>
<name>A0ABV0T2G4_9TELE</name>
<dbReference type="Proteomes" id="UP001482620">
    <property type="component" value="Unassembled WGS sequence"/>
</dbReference>
<sequence length="116" mass="13131">WANPIQGRRSYYQHRTKKKKKSQKEKKAKTGQPVPSGQNQNKRLKLPTKATAWQDAAAACSTDNQLGVCTREARPSSGSENANERERKGQTERSKSSLFIGWRRQTPYLGSTQKII</sequence>
<evidence type="ECO:0000313" key="2">
    <source>
        <dbReference type="EMBL" id="MEQ2227072.1"/>
    </source>
</evidence>